<accession>A0A1E5T665</accession>
<dbReference type="InterPro" id="IPR019847">
    <property type="entry name" value="Gliding_motility_assoc_GldN"/>
</dbReference>
<sequence length="346" mass="39866">MWRKLSCLLLLVLSISVVAQEEGTGVDPAKFLRTLESTTKVAGLNSARKIHNDFSVRPIRDEDVMFSIRLWSKLNFSEKMNQPWNAKDSRITQLLVDGINEFYNAKNEALDQVSGITPYLTLEDGSTGFEEEDIMLQEDFNQAMSDYSTQQGNYDESLRSRDRTALKLRDGGIYENYTSARLDSIIDLEYSARSAAKALDPAIKGNLNVLLIEEDLIFDRNESVAKWDIVSISLISPSTASVDGTEREIVRVKYQDFANYVEKVFAESNKNKAYWYNPRNPRNKEINFSHAFDLRLFSSYITKFQNPDDSNIQTLYGKADYDYSIIELARKKRNELLEKMHNLWEY</sequence>
<keyword evidence="3" id="KW-1185">Reference proteome</keyword>
<evidence type="ECO:0000313" key="2">
    <source>
        <dbReference type="EMBL" id="OEK06871.1"/>
    </source>
</evidence>
<dbReference type="AlphaFoldDB" id="A0A1E5T665"/>
<evidence type="ECO:0000256" key="1">
    <source>
        <dbReference type="SAM" id="SignalP"/>
    </source>
</evidence>
<comment type="caution">
    <text evidence="2">The sequence shown here is derived from an EMBL/GenBank/DDBJ whole genome shotgun (WGS) entry which is preliminary data.</text>
</comment>
<protein>
    <recommendedName>
        <fullName evidence="4">Gliding motility protein GldN</fullName>
    </recommendedName>
</protein>
<evidence type="ECO:0000313" key="3">
    <source>
        <dbReference type="Proteomes" id="UP000095552"/>
    </source>
</evidence>
<proteinExistence type="predicted"/>
<reference evidence="2 3" key="1">
    <citation type="submission" date="2016-08" db="EMBL/GenBank/DDBJ databases">
        <title>Draft genome of Fabibacter sp. strain SK-8.</title>
        <authorList>
            <person name="Wong S.-K."/>
            <person name="Hamasaki K."/>
            <person name="Yoshizawa S."/>
        </authorList>
    </citation>
    <scope>NUCLEOTIDE SEQUENCE [LARGE SCALE GENOMIC DNA]</scope>
    <source>
        <strain evidence="2 3">SK-8</strain>
    </source>
</reference>
<name>A0A1E5T665_9BACT</name>
<dbReference type="EMBL" id="MDGQ01000003">
    <property type="protein sequence ID" value="OEK06871.1"/>
    <property type="molecule type" value="Genomic_DNA"/>
</dbReference>
<dbReference type="Proteomes" id="UP000095552">
    <property type="component" value="Unassembled WGS sequence"/>
</dbReference>
<dbReference type="RefSeq" id="WP_069834183.1">
    <property type="nucleotide sequence ID" value="NZ_MDGQ01000003.1"/>
</dbReference>
<dbReference type="OrthoDB" id="1141916at2"/>
<keyword evidence="1" id="KW-0732">Signal</keyword>
<evidence type="ECO:0008006" key="4">
    <source>
        <dbReference type="Google" id="ProtNLM"/>
    </source>
</evidence>
<feature type="chain" id="PRO_5009186016" description="Gliding motility protein GldN" evidence="1">
    <location>
        <begin position="20"/>
        <end position="346"/>
    </location>
</feature>
<gene>
    <name evidence="2" type="ORF">BFP71_04235</name>
</gene>
<dbReference type="STRING" id="1563681.BFP71_04235"/>
<feature type="signal peptide" evidence="1">
    <location>
        <begin position="1"/>
        <end position="19"/>
    </location>
</feature>
<organism evidence="2 3">
    <name type="scientific">Roseivirga misakiensis</name>
    <dbReference type="NCBI Taxonomy" id="1563681"/>
    <lineage>
        <taxon>Bacteria</taxon>
        <taxon>Pseudomonadati</taxon>
        <taxon>Bacteroidota</taxon>
        <taxon>Cytophagia</taxon>
        <taxon>Cytophagales</taxon>
        <taxon>Roseivirgaceae</taxon>
        <taxon>Roseivirga</taxon>
    </lineage>
</organism>
<dbReference type="Pfam" id="PF19841">
    <property type="entry name" value="GldN"/>
    <property type="match status" value="1"/>
</dbReference>